<evidence type="ECO:0000256" key="1">
    <source>
        <dbReference type="SAM" id="Phobius"/>
    </source>
</evidence>
<keyword evidence="1" id="KW-1133">Transmembrane helix</keyword>
<dbReference type="RefSeq" id="WP_106755851.1">
    <property type="nucleotide sequence ID" value="NZ_PXWF02000029.1"/>
</dbReference>
<proteinExistence type="predicted"/>
<feature type="transmembrane region" description="Helical" evidence="1">
    <location>
        <begin position="56"/>
        <end position="75"/>
    </location>
</feature>
<accession>A0A2U2I6Q9</accession>
<evidence type="ECO:0000313" key="2">
    <source>
        <dbReference type="EMBL" id="PWF55385.1"/>
    </source>
</evidence>
<keyword evidence="3" id="KW-1185">Reference proteome</keyword>
<dbReference type="EMBL" id="PXWF02000029">
    <property type="protein sequence ID" value="PWF55385.1"/>
    <property type="molecule type" value="Genomic_DNA"/>
</dbReference>
<keyword evidence="1" id="KW-0812">Transmembrane</keyword>
<gene>
    <name evidence="2" type="ORF">C7C56_002120</name>
</gene>
<keyword evidence="1" id="KW-0472">Membrane</keyword>
<dbReference type="AlphaFoldDB" id="A0A2U2I6Q9"/>
<name>A0A2U2I6Q9_9BURK</name>
<comment type="caution">
    <text evidence="2">The sequence shown here is derived from an EMBL/GenBank/DDBJ whole genome shotgun (WGS) entry which is preliminary data.</text>
</comment>
<feature type="transmembrane region" description="Helical" evidence="1">
    <location>
        <begin position="28"/>
        <end position="50"/>
    </location>
</feature>
<organism evidence="2 3">
    <name type="scientific">Massilia glaciei</name>
    <dbReference type="NCBI Taxonomy" id="1524097"/>
    <lineage>
        <taxon>Bacteria</taxon>
        <taxon>Pseudomonadati</taxon>
        <taxon>Pseudomonadota</taxon>
        <taxon>Betaproteobacteria</taxon>
        <taxon>Burkholderiales</taxon>
        <taxon>Oxalobacteraceae</taxon>
        <taxon>Telluria group</taxon>
        <taxon>Massilia</taxon>
    </lineage>
</organism>
<protein>
    <submittedName>
        <fullName evidence="2">Uncharacterized protein</fullName>
    </submittedName>
</protein>
<dbReference type="Proteomes" id="UP000241421">
    <property type="component" value="Unassembled WGS sequence"/>
</dbReference>
<sequence>MTDNKLSAPMYVRLGLWMVKSRKAALGYMWFCIACAAAFVIAGIVIAILVPVPFPILLLVFLSAPAMLFAAYWYWAAIKWTDQFGTWSRTP</sequence>
<reference evidence="2 3" key="1">
    <citation type="submission" date="2018-04" db="EMBL/GenBank/DDBJ databases">
        <title>Massilia violaceinigra sp. nov., a novel purple-pigmented bacterium isolated from Tianshan glacier, Xinjiang, China.</title>
        <authorList>
            <person name="Wang H."/>
        </authorList>
    </citation>
    <scope>NUCLEOTIDE SEQUENCE [LARGE SCALE GENOMIC DNA]</scope>
    <source>
        <strain evidence="2 3">B448-2</strain>
    </source>
</reference>
<evidence type="ECO:0000313" key="3">
    <source>
        <dbReference type="Proteomes" id="UP000241421"/>
    </source>
</evidence>